<dbReference type="Gene3D" id="1.10.10.10">
    <property type="entry name" value="Winged helix-like DNA-binding domain superfamily/Winged helix DNA-binding domain"/>
    <property type="match status" value="1"/>
</dbReference>
<dbReference type="SMART" id="SM00862">
    <property type="entry name" value="Trans_reg_C"/>
    <property type="match status" value="1"/>
</dbReference>
<dbReference type="CDD" id="cd00383">
    <property type="entry name" value="trans_reg_C"/>
    <property type="match status" value="1"/>
</dbReference>
<comment type="caution">
    <text evidence="6">The sequence shown here is derived from an EMBL/GenBank/DDBJ whole genome shotgun (WGS) entry which is preliminary data.</text>
</comment>
<dbReference type="Gene3D" id="3.40.50.2300">
    <property type="match status" value="1"/>
</dbReference>
<gene>
    <name evidence="6" type="ORF">GCM10009851_12970</name>
</gene>
<feature type="DNA-binding region" description="OmpR/PhoB-type" evidence="3">
    <location>
        <begin position="136"/>
        <end position="232"/>
    </location>
</feature>
<evidence type="ECO:0000256" key="3">
    <source>
        <dbReference type="PROSITE-ProRule" id="PRU01091"/>
    </source>
</evidence>
<dbReference type="InterPro" id="IPR001867">
    <property type="entry name" value="OmpR/PhoB-type_DNA-bd"/>
</dbReference>
<dbReference type="InterPro" id="IPR001789">
    <property type="entry name" value="Sig_transdc_resp-reg_receiver"/>
</dbReference>
<organism evidence="6 7">
    <name type="scientific">Herbiconiux moechotypicola</name>
    <dbReference type="NCBI Taxonomy" id="637393"/>
    <lineage>
        <taxon>Bacteria</taxon>
        <taxon>Bacillati</taxon>
        <taxon>Actinomycetota</taxon>
        <taxon>Actinomycetes</taxon>
        <taxon>Micrococcales</taxon>
        <taxon>Microbacteriaceae</taxon>
        <taxon>Herbiconiux</taxon>
    </lineage>
</organism>
<protein>
    <submittedName>
        <fullName evidence="6">Response regulator transcription factor</fullName>
    </submittedName>
</protein>
<dbReference type="InterPro" id="IPR039420">
    <property type="entry name" value="WalR-like"/>
</dbReference>
<dbReference type="PROSITE" id="PS50110">
    <property type="entry name" value="RESPONSE_REGULATORY"/>
    <property type="match status" value="1"/>
</dbReference>
<evidence type="ECO:0000259" key="4">
    <source>
        <dbReference type="PROSITE" id="PS50110"/>
    </source>
</evidence>
<dbReference type="InterPro" id="IPR011006">
    <property type="entry name" value="CheY-like_superfamily"/>
</dbReference>
<feature type="domain" description="Response regulatory" evidence="4">
    <location>
        <begin position="12"/>
        <end position="126"/>
    </location>
</feature>
<dbReference type="SUPFAM" id="SSF52172">
    <property type="entry name" value="CheY-like"/>
    <property type="match status" value="1"/>
</dbReference>
<dbReference type="PANTHER" id="PTHR48111:SF28">
    <property type="entry name" value="TRANSCRIPTIONAL REGULATORY PROTEIN TCRX-RELATED"/>
    <property type="match status" value="1"/>
</dbReference>
<keyword evidence="1 3" id="KW-0238">DNA-binding</keyword>
<keyword evidence="7" id="KW-1185">Reference proteome</keyword>
<dbReference type="SMART" id="SM00448">
    <property type="entry name" value="REC"/>
    <property type="match status" value="1"/>
</dbReference>
<evidence type="ECO:0000313" key="6">
    <source>
        <dbReference type="EMBL" id="GAA2229736.1"/>
    </source>
</evidence>
<dbReference type="EMBL" id="BAAAQY010000003">
    <property type="protein sequence ID" value="GAA2229736.1"/>
    <property type="molecule type" value="Genomic_DNA"/>
</dbReference>
<reference evidence="6 7" key="1">
    <citation type="journal article" date="2019" name="Int. J. Syst. Evol. Microbiol.">
        <title>The Global Catalogue of Microorganisms (GCM) 10K type strain sequencing project: providing services to taxonomists for standard genome sequencing and annotation.</title>
        <authorList>
            <consortium name="The Broad Institute Genomics Platform"/>
            <consortium name="The Broad Institute Genome Sequencing Center for Infectious Disease"/>
            <person name="Wu L."/>
            <person name="Ma J."/>
        </authorList>
    </citation>
    <scope>NUCLEOTIDE SEQUENCE [LARGE SCALE GENOMIC DNA]</scope>
    <source>
        <strain evidence="6 7">JCM 16117</strain>
    </source>
</reference>
<name>A0ABN3DFM1_9MICO</name>
<dbReference type="Pfam" id="PF00072">
    <property type="entry name" value="Response_reg"/>
    <property type="match status" value="1"/>
</dbReference>
<accession>A0ABN3DFM1</accession>
<evidence type="ECO:0000256" key="1">
    <source>
        <dbReference type="ARBA" id="ARBA00023125"/>
    </source>
</evidence>
<dbReference type="PANTHER" id="PTHR48111">
    <property type="entry name" value="REGULATOR OF RPOS"/>
    <property type="match status" value="1"/>
</dbReference>
<feature type="domain" description="OmpR/PhoB-type" evidence="5">
    <location>
        <begin position="136"/>
        <end position="232"/>
    </location>
</feature>
<dbReference type="Proteomes" id="UP001500929">
    <property type="component" value="Unassembled WGS sequence"/>
</dbReference>
<evidence type="ECO:0000313" key="7">
    <source>
        <dbReference type="Proteomes" id="UP001500929"/>
    </source>
</evidence>
<dbReference type="Pfam" id="PF00486">
    <property type="entry name" value="Trans_reg_C"/>
    <property type="match status" value="1"/>
</dbReference>
<evidence type="ECO:0000259" key="5">
    <source>
        <dbReference type="PROSITE" id="PS51755"/>
    </source>
</evidence>
<dbReference type="InterPro" id="IPR036388">
    <property type="entry name" value="WH-like_DNA-bd_sf"/>
</dbReference>
<evidence type="ECO:0000256" key="2">
    <source>
        <dbReference type="PROSITE-ProRule" id="PRU00169"/>
    </source>
</evidence>
<keyword evidence="2" id="KW-0597">Phosphoprotein</keyword>
<feature type="modified residue" description="4-aspartylphosphate" evidence="2">
    <location>
        <position position="61"/>
    </location>
</feature>
<proteinExistence type="predicted"/>
<sequence length="235" mass="25744">MEERRGATRPSRVLIVDDDDGICLLLESVLALPVYETTSVGTAADALSIARSKEFDAVLLDRFLPETDAVQIVAALRSALPSAAIVMLSAVDDVKGRVDGLRAGADDFLTKPFHVSEVIARIEAVHRRALLSTIDADLLSYADIEMDVAGRRVWRNGTALSLTPTEFRLLEFLVENAERVLSRGQLLERVWGYDFGGGEVVEKAVSLLRKKVDAGREPLIQTVRGFGYCLRSEST</sequence>
<dbReference type="PROSITE" id="PS51755">
    <property type="entry name" value="OMPR_PHOB"/>
    <property type="match status" value="1"/>
</dbReference>